<dbReference type="CDD" id="cd17535">
    <property type="entry name" value="REC_NarL-like"/>
    <property type="match status" value="1"/>
</dbReference>
<dbReference type="SMART" id="SM00086">
    <property type="entry name" value="PAC"/>
    <property type="match status" value="2"/>
</dbReference>
<dbReference type="Gene3D" id="3.40.50.2300">
    <property type="match status" value="1"/>
</dbReference>
<evidence type="ECO:0000256" key="4">
    <source>
        <dbReference type="ARBA" id="ARBA00022553"/>
    </source>
</evidence>
<dbReference type="SUPFAM" id="SSF47384">
    <property type="entry name" value="Homodimeric domain of signal transducing histidine kinase"/>
    <property type="match status" value="1"/>
</dbReference>
<feature type="domain" description="PAS" evidence="12">
    <location>
        <begin position="291"/>
        <end position="364"/>
    </location>
</feature>
<dbReference type="Gene3D" id="3.30.565.10">
    <property type="entry name" value="Histidine kinase-like ATPase, C-terminal domain"/>
    <property type="match status" value="1"/>
</dbReference>
<evidence type="ECO:0000313" key="15">
    <source>
        <dbReference type="Proteomes" id="UP000469185"/>
    </source>
</evidence>
<dbReference type="InterPro" id="IPR011006">
    <property type="entry name" value="CheY-like_superfamily"/>
</dbReference>
<dbReference type="InterPro" id="IPR004358">
    <property type="entry name" value="Sig_transdc_His_kin-like_C"/>
</dbReference>
<proteinExistence type="predicted"/>
<protein>
    <recommendedName>
        <fullName evidence="3">histidine kinase</fullName>
        <ecNumber evidence="3">2.7.13.3</ecNumber>
    </recommendedName>
</protein>
<keyword evidence="7" id="KW-0902">Two-component regulatory system</keyword>
<evidence type="ECO:0000259" key="11">
    <source>
        <dbReference type="PROSITE" id="PS50110"/>
    </source>
</evidence>
<dbReference type="InterPro" id="IPR005467">
    <property type="entry name" value="His_kinase_dom"/>
</dbReference>
<comment type="catalytic activity">
    <reaction evidence="1">
        <text>ATP + protein L-histidine = ADP + protein N-phospho-L-histidine.</text>
        <dbReference type="EC" id="2.7.13.3"/>
    </reaction>
</comment>
<evidence type="ECO:0000256" key="5">
    <source>
        <dbReference type="ARBA" id="ARBA00022679"/>
    </source>
</evidence>
<dbReference type="InterPro" id="IPR036097">
    <property type="entry name" value="HisK_dim/P_sf"/>
</dbReference>
<evidence type="ECO:0000256" key="7">
    <source>
        <dbReference type="ARBA" id="ARBA00023012"/>
    </source>
</evidence>
<evidence type="ECO:0000256" key="2">
    <source>
        <dbReference type="ARBA" id="ARBA00004236"/>
    </source>
</evidence>
<dbReference type="SUPFAM" id="SSF55785">
    <property type="entry name" value="PYP-like sensor domain (PAS domain)"/>
    <property type="match status" value="2"/>
</dbReference>
<dbReference type="SUPFAM" id="SSF52172">
    <property type="entry name" value="CheY-like"/>
    <property type="match status" value="1"/>
</dbReference>
<organism evidence="14 15">
    <name type="scientific">Phytoactinopolyspora alkaliphila</name>
    <dbReference type="NCBI Taxonomy" id="1783498"/>
    <lineage>
        <taxon>Bacteria</taxon>
        <taxon>Bacillati</taxon>
        <taxon>Actinomycetota</taxon>
        <taxon>Actinomycetes</taxon>
        <taxon>Jiangellales</taxon>
        <taxon>Jiangellaceae</taxon>
        <taxon>Phytoactinopolyspora</taxon>
    </lineage>
</organism>
<dbReference type="SMART" id="SM00388">
    <property type="entry name" value="HisKA"/>
    <property type="match status" value="1"/>
</dbReference>
<dbReference type="Pfam" id="PF00512">
    <property type="entry name" value="HisKA"/>
    <property type="match status" value="1"/>
</dbReference>
<feature type="domain" description="Response regulatory" evidence="11">
    <location>
        <begin position="7"/>
        <end position="123"/>
    </location>
</feature>
<keyword evidence="6" id="KW-0418">Kinase</keyword>
<evidence type="ECO:0000259" key="10">
    <source>
        <dbReference type="PROSITE" id="PS50109"/>
    </source>
</evidence>
<dbReference type="InterPro" id="IPR003661">
    <property type="entry name" value="HisK_dim/P_dom"/>
</dbReference>
<dbReference type="CDD" id="cd00130">
    <property type="entry name" value="PAS"/>
    <property type="match status" value="1"/>
</dbReference>
<dbReference type="Pfam" id="PF02518">
    <property type="entry name" value="HATPase_c"/>
    <property type="match status" value="1"/>
</dbReference>
<dbReference type="InterPro" id="IPR000700">
    <property type="entry name" value="PAS-assoc_C"/>
</dbReference>
<feature type="domain" description="Histidine kinase" evidence="10">
    <location>
        <begin position="450"/>
        <end position="660"/>
    </location>
</feature>
<dbReference type="PANTHER" id="PTHR43047">
    <property type="entry name" value="TWO-COMPONENT HISTIDINE PROTEIN KINASE"/>
    <property type="match status" value="1"/>
</dbReference>
<evidence type="ECO:0000259" key="12">
    <source>
        <dbReference type="PROSITE" id="PS50112"/>
    </source>
</evidence>
<reference evidence="14 15" key="1">
    <citation type="submission" date="2020-02" db="EMBL/GenBank/DDBJ databases">
        <authorList>
            <person name="Li X.-J."/>
            <person name="Feng X.-M."/>
        </authorList>
    </citation>
    <scope>NUCLEOTIDE SEQUENCE [LARGE SCALE GENOMIC DNA]</scope>
    <source>
        <strain evidence="14 15">CGMCC 4.7225</strain>
    </source>
</reference>
<evidence type="ECO:0000256" key="8">
    <source>
        <dbReference type="PROSITE-ProRule" id="PRU00169"/>
    </source>
</evidence>
<dbReference type="PROSITE" id="PS50113">
    <property type="entry name" value="PAC"/>
    <property type="match status" value="2"/>
</dbReference>
<dbReference type="InterPro" id="IPR013656">
    <property type="entry name" value="PAS_4"/>
</dbReference>
<keyword evidence="9" id="KW-0175">Coiled coil</keyword>
<feature type="modified residue" description="4-aspartylphosphate" evidence="8">
    <location>
        <position position="58"/>
    </location>
</feature>
<accession>A0A6N9YRN5</accession>
<dbReference type="InterPro" id="IPR001610">
    <property type="entry name" value="PAC"/>
</dbReference>
<dbReference type="PROSITE" id="PS50110">
    <property type="entry name" value="RESPONSE_REGULATORY"/>
    <property type="match status" value="1"/>
</dbReference>
<dbReference type="Pfam" id="PF13426">
    <property type="entry name" value="PAS_9"/>
    <property type="match status" value="1"/>
</dbReference>
<sequence length="660" mass="71674">MGKHTPTIVVIDDSAEVRSLIKARLRLSGLLDVVADGSDGAEAVGLAYQHEPDLLLLDMSMPTMDGLDALRGILAVSPDTRVIVYSGFDGHGIAERARELGAVAFFEKSVPVDELAGKIMAVWSSAESRKSGTTPPPQRRLAVVNEAAQLPDDLRQNDEQNIVGEHLERFREVFDGAAIGMAVMTLTGSIVRANRALGALIQAKHEDLVGLDYGVLTSGRGDELDAALREVNENDTDLVHIEHDVGTGSEVRKVLATLAPVRDSRGQALYVFLQVQDITAQRAAEDELRLSEERFRLLVEAVGDYAIFMLDPEGHVVSWNTGAQRSKGYASDEIIGQHFRVFYGPEDQARRHPEEELEIALREGRYEEEGWRLRKDGGRFWANVLITAVFNEAGEHIGFAKVTRDTTERKMAEQERERVDEALRAANTSLEKLNDRLRQAAADQAQYLAVIAHELRTPATVLGGSADTLSKHWSEMSAGEVGELLDGMAASAGRLRRLLSDLLIVSRLEANSLQLKKVPTNLSTVVENTADSARTANPGAEILVEMDTDVEAMTDPDRVAQALDNLIGNALRYGASPVRVTLRQEGGMAVIRVADEGRGVAPELQPRLFERFATGMASGGTGLGLFIVRELARAHGGDAAYEPGTVENPAGAFVFSIPLG</sequence>
<evidence type="ECO:0000259" key="13">
    <source>
        <dbReference type="PROSITE" id="PS50113"/>
    </source>
</evidence>
<dbReference type="InterPro" id="IPR000014">
    <property type="entry name" value="PAS"/>
</dbReference>
<comment type="subcellular location">
    <subcellularLocation>
        <location evidence="2">Cell membrane</location>
    </subcellularLocation>
</comment>
<feature type="domain" description="PAC" evidence="13">
    <location>
        <begin position="366"/>
        <end position="418"/>
    </location>
</feature>
<keyword evidence="15" id="KW-1185">Reference proteome</keyword>
<name>A0A6N9YRN5_9ACTN</name>
<dbReference type="InterPro" id="IPR035965">
    <property type="entry name" value="PAS-like_dom_sf"/>
</dbReference>
<dbReference type="Gene3D" id="1.10.287.130">
    <property type="match status" value="1"/>
</dbReference>
<feature type="coiled-coil region" evidence="9">
    <location>
        <begin position="409"/>
        <end position="443"/>
    </location>
</feature>
<evidence type="ECO:0000313" key="14">
    <source>
        <dbReference type="EMBL" id="NED97726.1"/>
    </source>
</evidence>
<dbReference type="NCBIfam" id="TIGR00229">
    <property type="entry name" value="sensory_box"/>
    <property type="match status" value="2"/>
</dbReference>
<dbReference type="EMBL" id="JAAGOB010000013">
    <property type="protein sequence ID" value="NED97726.1"/>
    <property type="molecule type" value="Genomic_DNA"/>
</dbReference>
<dbReference type="InterPro" id="IPR036890">
    <property type="entry name" value="HATPase_C_sf"/>
</dbReference>
<dbReference type="EC" id="2.7.13.3" evidence="3"/>
<comment type="caution">
    <text evidence="14">The sequence shown here is derived from an EMBL/GenBank/DDBJ whole genome shotgun (WGS) entry which is preliminary data.</text>
</comment>
<dbReference type="AlphaFoldDB" id="A0A6N9YRN5"/>
<feature type="domain" description="PAC" evidence="13">
    <location>
        <begin position="234"/>
        <end position="290"/>
    </location>
</feature>
<dbReference type="CDD" id="cd00082">
    <property type="entry name" value="HisKA"/>
    <property type="match status" value="1"/>
</dbReference>
<evidence type="ECO:0000256" key="9">
    <source>
        <dbReference type="SAM" id="Coils"/>
    </source>
</evidence>
<evidence type="ECO:0000256" key="6">
    <source>
        <dbReference type="ARBA" id="ARBA00022777"/>
    </source>
</evidence>
<keyword evidence="4 8" id="KW-0597">Phosphoprotein</keyword>
<dbReference type="InterPro" id="IPR058245">
    <property type="entry name" value="NreC/VraR/RcsB-like_REC"/>
</dbReference>
<dbReference type="SMART" id="SM00387">
    <property type="entry name" value="HATPase_c"/>
    <property type="match status" value="1"/>
</dbReference>
<dbReference type="InterPro" id="IPR001789">
    <property type="entry name" value="Sig_transdc_resp-reg_receiver"/>
</dbReference>
<gene>
    <name evidence="14" type="ORF">G1H11_20715</name>
</gene>
<dbReference type="Pfam" id="PF08448">
    <property type="entry name" value="PAS_4"/>
    <property type="match status" value="1"/>
</dbReference>
<dbReference type="PROSITE" id="PS50112">
    <property type="entry name" value="PAS"/>
    <property type="match status" value="1"/>
</dbReference>
<dbReference type="SMART" id="SM00448">
    <property type="entry name" value="REC"/>
    <property type="match status" value="1"/>
</dbReference>
<dbReference type="InterPro" id="IPR003594">
    <property type="entry name" value="HATPase_dom"/>
</dbReference>
<dbReference type="GO" id="GO:0009927">
    <property type="term" value="F:histidine phosphotransfer kinase activity"/>
    <property type="evidence" value="ECO:0007669"/>
    <property type="project" value="TreeGrafter"/>
</dbReference>
<dbReference type="SMART" id="SM00091">
    <property type="entry name" value="PAS"/>
    <property type="match status" value="2"/>
</dbReference>
<dbReference type="RefSeq" id="WP_163820505.1">
    <property type="nucleotide sequence ID" value="NZ_JAAGOB010000013.1"/>
</dbReference>
<dbReference type="PROSITE" id="PS50109">
    <property type="entry name" value="HIS_KIN"/>
    <property type="match status" value="1"/>
</dbReference>
<dbReference type="PRINTS" id="PR00344">
    <property type="entry name" value="BCTRLSENSOR"/>
</dbReference>
<dbReference type="Gene3D" id="3.30.450.20">
    <property type="entry name" value="PAS domain"/>
    <property type="match status" value="2"/>
</dbReference>
<dbReference type="Pfam" id="PF00072">
    <property type="entry name" value="Response_reg"/>
    <property type="match status" value="1"/>
</dbReference>
<dbReference type="GO" id="GO:0000155">
    <property type="term" value="F:phosphorelay sensor kinase activity"/>
    <property type="evidence" value="ECO:0007669"/>
    <property type="project" value="InterPro"/>
</dbReference>
<dbReference type="GO" id="GO:0005886">
    <property type="term" value="C:plasma membrane"/>
    <property type="evidence" value="ECO:0007669"/>
    <property type="project" value="UniProtKB-SubCell"/>
</dbReference>
<evidence type="ECO:0000256" key="3">
    <source>
        <dbReference type="ARBA" id="ARBA00012438"/>
    </source>
</evidence>
<evidence type="ECO:0000256" key="1">
    <source>
        <dbReference type="ARBA" id="ARBA00000085"/>
    </source>
</evidence>
<dbReference type="Proteomes" id="UP000469185">
    <property type="component" value="Unassembled WGS sequence"/>
</dbReference>
<dbReference type="CDD" id="cd00075">
    <property type="entry name" value="HATPase"/>
    <property type="match status" value="1"/>
</dbReference>
<keyword evidence="5" id="KW-0808">Transferase</keyword>
<dbReference type="SUPFAM" id="SSF55874">
    <property type="entry name" value="ATPase domain of HSP90 chaperone/DNA topoisomerase II/histidine kinase"/>
    <property type="match status" value="1"/>
</dbReference>